<reference evidence="3" key="1">
    <citation type="journal article" date="2019" name="Int. J. Syst. Evol. Microbiol.">
        <title>The Global Catalogue of Microorganisms (GCM) 10K type strain sequencing project: providing services to taxonomists for standard genome sequencing and annotation.</title>
        <authorList>
            <consortium name="The Broad Institute Genomics Platform"/>
            <consortium name="The Broad Institute Genome Sequencing Center for Infectious Disease"/>
            <person name="Wu L."/>
            <person name="Ma J."/>
        </authorList>
    </citation>
    <scope>NUCLEOTIDE SEQUENCE [LARGE SCALE GENOMIC DNA]</scope>
    <source>
        <strain evidence="3">CGMCC 4.7181</strain>
    </source>
</reference>
<evidence type="ECO:0000313" key="3">
    <source>
        <dbReference type="Proteomes" id="UP000638043"/>
    </source>
</evidence>
<dbReference type="Pfam" id="PF13193">
    <property type="entry name" value="AMP-binding_C"/>
    <property type="match status" value="1"/>
</dbReference>
<organism evidence="2 3">
    <name type="scientific">Microbacterium nanhaiense</name>
    <dbReference type="NCBI Taxonomy" id="1301026"/>
    <lineage>
        <taxon>Bacteria</taxon>
        <taxon>Bacillati</taxon>
        <taxon>Actinomycetota</taxon>
        <taxon>Actinomycetes</taxon>
        <taxon>Micrococcales</taxon>
        <taxon>Microbacteriaceae</taxon>
        <taxon>Microbacterium</taxon>
    </lineage>
</organism>
<evidence type="ECO:0000259" key="1">
    <source>
        <dbReference type="Pfam" id="PF13193"/>
    </source>
</evidence>
<comment type="caution">
    <text evidence="2">The sequence shown here is derived from an EMBL/GenBank/DDBJ whole genome shotgun (WGS) entry which is preliminary data.</text>
</comment>
<dbReference type="EMBL" id="BMMQ01000021">
    <property type="protein sequence ID" value="GGO67724.1"/>
    <property type="molecule type" value="Genomic_DNA"/>
</dbReference>
<dbReference type="PANTHER" id="PTHR24095">
    <property type="entry name" value="ACETYL-COENZYME A SYNTHETASE"/>
    <property type="match status" value="1"/>
</dbReference>
<keyword evidence="3" id="KW-1185">Reference proteome</keyword>
<dbReference type="InterPro" id="IPR025110">
    <property type="entry name" value="AMP-bd_C"/>
</dbReference>
<sequence>MSDAVTRAASGELELAMLPIVRETCRGFLTGPGIGTDDENDNVAPLRSTPTNRSLTHTLTTTGQAVVAFVCIKESHEDALSDADALVSALRTWAGQQIGPIARPRDVYIVTELPKTRSGKIMRRLLRDVAEGREVGDTTTLADTMVMSTIQGHVSRK</sequence>
<protein>
    <recommendedName>
        <fullName evidence="1">AMP-binding enzyme C-terminal domain-containing protein</fullName>
    </recommendedName>
</protein>
<accession>A0ABQ2N5F5</accession>
<name>A0ABQ2N5F5_9MICO</name>
<feature type="domain" description="AMP-binding enzyme C-terminal" evidence="1">
    <location>
        <begin position="61"/>
        <end position="120"/>
    </location>
</feature>
<dbReference type="SUPFAM" id="SSF56801">
    <property type="entry name" value="Acetyl-CoA synthetase-like"/>
    <property type="match status" value="1"/>
</dbReference>
<dbReference type="PANTHER" id="PTHR24095:SF14">
    <property type="entry name" value="ACETYL-COENZYME A SYNTHETASE 1"/>
    <property type="match status" value="1"/>
</dbReference>
<dbReference type="Gene3D" id="3.30.300.30">
    <property type="match status" value="1"/>
</dbReference>
<gene>
    <name evidence="2" type="ORF">GCM10010910_30120</name>
</gene>
<dbReference type="Proteomes" id="UP000638043">
    <property type="component" value="Unassembled WGS sequence"/>
</dbReference>
<proteinExistence type="predicted"/>
<dbReference type="InterPro" id="IPR045851">
    <property type="entry name" value="AMP-bd_C_sf"/>
</dbReference>
<evidence type="ECO:0000313" key="2">
    <source>
        <dbReference type="EMBL" id="GGO67724.1"/>
    </source>
</evidence>